<keyword evidence="5 6" id="KW-0472">Membrane</keyword>
<organism evidence="7 8">
    <name type="scientific">Tetranychus urticae</name>
    <name type="common">Two-spotted spider mite</name>
    <dbReference type="NCBI Taxonomy" id="32264"/>
    <lineage>
        <taxon>Eukaryota</taxon>
        <taxon>Metazoa</taxon>
        <taxon>Ecdysozoa</taxon>
        <taxon>Arthropoda</taxon>
        <taxon>Chelicerata</taxon>
        <taxon>Arachnida</taxon>
        <taxon>Acari</taxon>
        <taxon>Acariformes</taxon>
        <taxon>Trombidiformes</taxon>
        <taxon>Prostigmata</taxon>
        <taxon>Eleutherengona</taxon>
        <taxon>Raphignathae</taxon>
        <taxon>Tetranychoidea</taxon>
        <taxon>Tetranychidae</taxon>
        <taxon>Tetranychus</taxon>
    </lineage>
</organism>
<dbReference type="Proteomes" id="UP000015104">
    <property type="component" value="Unassembled WGS sequence"/>
</dbReference>
<sequence>MSVHFETGNINCCNTVHQPQQPAFRSMQYCQDATTRLLPSKHIEPMNRKQICCLIILAYSYFCIAASGSLQAPFFPGQCDIKGVSPLTYGLIFGVFELIVTSMPSIFRKMFAYVTPHTALRFGLFLTGTTTILFGVLDKVTLANQFAGFALLLRIGEGLGVAAFVSSCHALKESEFREHPVPALTALSTASCLGALLGLPIGGALFMAGGYFMPFVVFGSLTLFAFLMSIFILSKSDDYMLIGDPISPGYSDKFVEVFAIAGSVALTGFNDVTLAHHLSLFDLSPIQLASIFMIILFAFLTFPTFCCAFGSNGFGSLWTPIVGTVLIIIGLISIGPASFIPIEPYVLLDDDLWLIILSLIVIGFGLRAKKLSPTSYGCSKWLKALPIIATFVGPVTGGWLISTVGYRTATEVALALEIFTLILLIIHKICNCRTPVEPSF</sequence>
<dbReference type="AlphaFoldDB" id="T1KJ05"/>
<reference evidence="7" key="2">
    <citation type="submission" date="2015-06" db="UniProtKB">
        <authorList>
            <consortium name="EnsemblMetazoa"/>
        </authorList>
    </citation>
    <scope>IDENTIFICATION</scope>
</reference>
<evidence type="ECO:0000256" key="6">
    <source>
        <dbReference type="SAM" id="Phobius"/>
    </source>
</evidence>
<dbReference type="GO" id="GO:0016020">
    <property type="term" value="C:membrane"/>
    <property type="evidence" value="ECO:0007669"/>
    <property type="project" value="UniProtKB-SubCell"/>
</dbReference>
<dbReference type="eggNOG" id="KOG3764">
    <property type="taxonomic scope" value="Eukaryota"/>
</dbReference>
<evidence type="ECO:0000313" key="8">
    <source>
        <dbReference type="Proteomes" id="UP000015104"/>
    </source>
</evidence>
<feature type="transmembrane region" description="Helical" evidence="6">
    <location>
        <begin position="317"/>
        <end position="340"/>
    </location>
</feature>
<dbReference type="InterPro" id="IPR036259">
    <property type="entry name" value="MFS_trans_sf"/>
</dbReference>
<keyword evidence="3 6" id="KW-0812">Transmembrane</keyword>
<dbReference type="Gene3D" id="1.20.1250.20">
    <property type="entry name" value="MFS general substrate transporter like domains"/>
    <property type="match status" value="1"/>
</dbReference>
<dbReference type="EnsemblMetazoa" id="tetur12g03260.1">
    <property type="protein sequence ID" value="tetur12g03260.1"/>
    <property type="gene ID" value="tetur12g03260"/>
</dbReference>
<evidence type="ECO:0000256" key="5">
    <source>
        <dbReference type="ARBA" id="ARBA00023136"/>
    </source>
</evidence>
<dbReference type="InterPro" id="IPR011701">
    <property type="entry name" value="MFS"/>
</dbReference>
<proteinExistence type="predicted"/>
<feature type="transmembrane region" description="Helical" evidence="6">
    <location>
        <begin position="408"/>
        <end position="426"/>
    </location>
</feature>
<dbReference type="GO" id="GO:0022857">
    <property type="term" value="F:transmembrane transporter activity"/>
    <property type="evidence" value="ECO:0007669"/>
    <property type="project" value="InterPro"/>
</dbReference>
<feature type="transmembrane region" description="Helical" evidence="6">
    <location>
        <begin position="212"/>
        <end position="233"/>
    </location>
</feature>
<evidence type="ECO:0000256" key="3">
    <source>
        <dbReference type="ARBA" id="ARBA00022692"/>
    </source>
</evidence>
<accession>T1KJ05</accession>
<dbReference type="SUPFAM" id="SSF103473">
    <property type="entry name" value="MFS general substrate transporter"/>
    <property type="match status" value="1"/>
</dbReference>
<feature type="transmembrane region" description="Helical" evidence="6">
    <location>
        <begin position="149"/>
        <end position="171"/>
    </location>
</feature>
<evidence type="ECO:0008006" key="9">
    <source>
        <dbReference type="Google" id="ProtNLM"/>
    </source>
</evidence>
<dbReference type="STRING" id="32264.T1KJ05"/>
<dbReference type="PANTHER" id="PTHR23506:SF26">
    <property type="entry name" value="MFS-TYPE TRANSPORTER SLC18B1"/>
    <property type="match status" value="1"/>
</dbReference>
<name>T1KJ05_TETUR</name>
<reference evidence="8" key="1">
    <citation type="submission" date="2011-08" db="EMBL/GenBank/DDBJ databases">
        <authorList>
            <person name="Rombauts S."/>
        </authorList>
    </citation>
    <scope>NUCLEOTIDE SEQUENCE</scope>
    <source>
        <strain evidence="8">London</strain>
    </source>
</reference>
<keyword evidence="4 6" id="KW-1133">Transmembrane helix</keyword>
<dbReference type="EMBL" id="CAEY01000115">
    <property type="status" value="NOT_ANNOTATED_CDS"/>
    <property type="molecule type" value="Genomic_DNA"/>
</dbReference>
<feature type="transmembrane region" description="Helical" evidence="6">
    <location>
        <begin position="254"/>
        <end position="274"/>
    </location>
</feature>
<evidence type="ECO:0000256" key="4">
    <source>
        <dbReference type="ARBA" id="ARBA00022989"/>
    </source>
</evidence>
<feature type="transmembrane region" description="Helical" evidence="6">
    <location>
        <begin position="51"/>
        <end position="75"/>
    </location>
</feature>
<evidence type="ECO:0000313" key="7">
    <source>
        <dbReference type="EnsemblMetazoa" id="tetur12g03260.1"/>
    </source>
</evidence>
<dbReference type="HOGENOM" id="CLU_028639_2_0_1"/>
<dbReference type="PANTHER" id="PTHR23506">
    <property type="entry name" value="GH10249P"/>
    <property type="match status" value="1"/>
</dbReference>
<dbReference type="Pfam" id="PF07690">
    <property type="entry name" value="MFS_1"/>
    <property type="match status" value="1"/>
</dbReference>
<protein>
    <recommendedName>
        <fullName evidence="9">Major facilitator superfamily (MFS) profile domain-containing protein</fullName>
    </recommendedName>
</protein>
<comment type="subcellular location">
    <subcellularLocation>
        <location evidence="1">Membrane</location>
        <topology evidence="1">Multi-pass membrane protein</topology>
    </subcellularLocation>
</comment>
<evidence type="ECO:0000256" key="2">
    <source>
        <dbReference type="ARBA" id="ARBA00022448"/>
    </source>
</evidence>
<feature type="transmembrane region" description="Helical" evidence="6">
    <location>
        <begin position="381"/>
        <end position="402"/>
    </location>
</feature>
<feature type="transmembrane region" description="Helical" evidence="6">
    <location>
        <begin position="119"/>
        <end position="137"/>
    </location>
</feature>
<dbReference type="InterPro" id="IPR050930">
    <property type="entry name" value="MFS_Vesicular_Transporter"/>
</dbReference>
<keyword evidence="8" id="KW-1185">Reference proteome</keyword>
<feature type="transmembrane region" description="Helical" evidence="6">
    <location>
        <begin position="183"/>
        <end position="206"/>
    </location>
</feature>
<feature type="transmembrane region" description="Helical" evidence="6">
    <location>
        <begin position="352"/>
        <end position="369"/>
    </location>
</feature>
<keyword evidence="2" id="KW-0813">Transport</keyword>
<feature type="transmembrane region" description="Helical" evidence="6">
    <location>
        <begin position="286"/>
        <end position="310"/>
    </location>
</feature>
<feature type="transmembrane region" description="Helical" evidence="6">
    <location>
        <begin position="87"/>
        <end position="107"/>
    </location>
</feature>
<evidence type="ECO:0000256" key="1">
    <source>
        <dbReference type="ARBA" id="ARBA00004141"/>
    </source>
</evidence>